<feature type="transmembrane region" description="Helical" evidence="1">
    <location>
        <begin position="32"/>
        <end position="53"/>
    </location>
</feature>
<accession>A0A317JWH3</accession>
<evidence type="ECO:0000313" key="3">
    <source>
        <dbReference type="Proteomes" id="UP000245683"/>
    </source>
</evidence>
<name>A0A317JWH3_9ACTN</name>
<sequence>MELHRNRSSLPLAIFCMLGGVVVLALSHPGRLLPMLVALGAIVLGAAVLVGALRPFRFVIGPEGLDVRRPGLRGTYRWEQFDALALDDEPRPGARLGSPRLLGVPAAGMPPGPKVTARHPLDGRAAIDLVDLDQVRETPDEVAAALARFAGDRFTDARTPLATRLGGTDFEFTEGLRGYRIERVDELVRRGRKALAQGGVPERQAARSEIEQARAAGLPVGLRGYSTLQVDAALDLLCAALADESRTDRKATP</sequence>
<keyword evidence="1" id="KW-1133">Transmembrane helix</keyword>
<organism evidence="2 3">
    <name type="scientific">Micromonospora globispora</name>
    <dbReference type="NCBI Taxonomy" id="1450148"/>
    <lineage>
        <taxon>Bacteria</taxon>
        <taxon>Bacillati</taxon>
        <taxon>Actinomycetota</taxon>
        <taxon>Actinomycetes</taxon>
        <taxon>Micromonosporales</taxon>
        <taxon>Micromonosporaceae</taxon>
        <taxon>Micromonospora</taxon>
    </lineage>
</organism>
<proteinExistence type="predicted"/>
<dbReference type="OrthoDB" id="3403153at2"/>
<keyword evidence="1" id="KW-0812">Transmembrane</keyword>
<dbReference type="EMBL" id="QGSV01000268">
    <property type="protein sequence ID" value="PWU45121.1"/>
    <property type="molecule type" value="Genomic_DNA"/>
</dbReference>
<dbReference type="AlphaFoldDB" id="A0A317JWH3"/>
<protein>
    <recommendedName>
        <fullName evidence="4">DivIVA domain-containing protein</fullName>
    </recommendedName>
</protein>
<dbReference type="RefSeq" id="WP_109946599.1">
    <property type="nucleotide sequence ID" value="NZ_QGGF01000448.1"/>
</dbReference>
<evidence type="ECO:0000313" key="2">
    <source>
        <dbReference type="EMBL" id="PWU45121.1"/>
    </source>
</evidence>
<keyword evidence="1" id="KW-0472">Membrane</keyword>
<gene>
    <name evidence="2" type="ORF">DLJ46_22510</name>
</gene>
<comment type="caution">
    <text evidence="2">The sequence shown here is derived from an EMBL/GenBank/DDBJ whole genome shotgun (WGS) entry which is preliminary data.</text>
</comment>
<keyword evidence="3" id="KW-1185">Reference proteome</keyword>
<evidence type="ECO:0008006" key="4">
    <source>
        <dbReference type="Google" id="ProtNLM"/>
    </source>
</evidence>
<dbReference type="Proteomes" id="UP000245683">
    <property type="component" value="Unassembled WGS sequence"/>
</dbReference>
<evidence type="ECO:0000256" key="1">
    <source>
        <dbReference type="SAM" id="Phobius"/>
    </source>
</evidence>
<reference evidence="3" key="1">
    <citation type="submission" date="2018-05" db="EMBL/GenBank/DDBJ databases">
        <title>Micromonospora globispora sp. nov. and Micromonospora rugosa sp. nov., isolated from marine sediment.</title>
        <authorList>
            <person name="Carro L."/>
            <person name="Aysel V."/>
            <person name="Cetin D."/>
            <person name="Igual J.M."/>
            <person name="Klenk H.-P."/>
            <person name="Trujillo M.E."/>
            <person name="Sahin N."/>
        </authorList>
    </citation>
    <scope>NUCLEOTIDE SEQUENCE [LARGE SCALE GENOMIC DNA]</scope>
    <source>
        <strain evidence="3">S2904</strain>
    </source>
</reference>
<feature type="transmembrane region" description="Helical" evidence="1">
    <location>
        <begin position="9"/>
        <end position="26"/>
    </location>
</feature>